<organism evidence="2">
    <name type="scientific">marine metagenome</name>
    <dbReference type="NCBI Taxonomy" id="408172"/>
    <lineage>
        <taxon>unclassified sequences</taxon>
        <taxon>metagenomes</taxon>
        <taxon>ecological metagenomes</taxon>
    </lineage>
</organism>
<reference evidence="2" key="1">
    <citation type="submission" date="2018-05" db="EMBL/GenBank/DDBJ databases">
        <authorList>
            <person name="Lanie J.A."/>
            <person name="Ng W.-L."/>
            <person name="Kazmierczak K.M."/>
            <person name="Andrzejewski T.M."/>
            <person name="Davidsen T.M."/>
            <person name="Wayne K.J."/>
            <person name="Tettelin H."/>
            <person name="Glass J.I."/>
            <person name="Rusch D."/>
            <person name="Podicherti R."/>
            <person name="Tsui H.-C.T."/>
            <person name="Winkler M.E."/>
        </authorList>
    </citation>
    <scope>NUCLEOTIDE SEQUENCE</scope>
</reference>
<gene>
    <name evidence="2" type="ORF">METZ01_LOCUS328667</name>
</gene>
<proteinExistence type="predicted"/>
<feature type="non-terminal residue" evidence="2">
    <location>
        <position position="1"/>
    </location>
</feature>
<dbReference type="AlphaFoldDB" id="A0A382PQX9"/>
<accession>A0A382PQX9</accession>
<dbReference type="PANTHER" id="PTHR47515">
    <property type="entry name" value="LOW CALCIUM RESPONSE LOCUS PROTEIN T"/>
    <property type="match status" value="1"/>
</dbReference>
<dbReference type="PROSITE" id="PS50994">
    <property type="entry name" value="INTEGRASE"/>
    <property type="match status" value="1"/>
</dbReference>
<dbReference type="Pfam" id="PF13683">
    <property type="entry name" value="rve_3"/>
    <property type="match status" value="1"/>
</dbReference>
<dbReference type="InterPro" id="IPR025948">
    <property type="entry name" value="HTH-like_dom"/>
</dbReference>
<dbReference type="Gene3D" id="3.30.420.10">
    <property type="entry name" value="Ribonuclease H-like superfamily/Ribonuclease H"/>
    <property type="match status" value="1"/>
</dbReference>
<dbReference type="Pfam" id="PF24764">
    <property type="entry name" value="rva_4"/>
    <property type="match status" value="1"/>
</dbReference>
<dbReference type="SUPFAM" id="SSF53098">
    <property type="entry name" value="Ribonuclease H-like"/>
    <property type="match status" value="1"/>
</dbReference>
<feature type="domain" description="Integrase catalytic" evidence="1">
    <location>
        <begin position="130"/>
        <end position="297"/>
    </location>
</feature>
<evidence type="ECO:0000313" key="2">
    <source>
        <dbReference type="EMBL" id="SVC75813.1"/>
    </source>
</evidence>
<dbReference type="GO" id="GO:0003676">
    <property type="term" value="F:nucleic acid binding"/>
    <property type="evidence" value="ECO:0007669"/>
    <property type="project" value="InterPro"/>
</dbReference>
<dbReference type="PANTHER" id="PTHR47515:SF1">
    <property type="entry name" value="BLR2054 PROTEIN"/>
    <property type="match status" value="1"/>
</dbReference>
<name>A0A382PQX9_9ZZZZ</name>
<dbReference type="InterPro" id="IPR048020">
    <property type="entry name" value="Transpos_IS3"/>
</dbReference>
<dbReference type="InterPro" id="IPR036397">
    <property type="entry name" value="RNaseH_sf"/>
</dbReference>
<dbReference type="InterPro" id="IPR058913">
    <property type="entry name" value="Integrase_dom_put"/>
</dbReference>
<sequence length="300" mass="35754">EEDVGRIDAEKSCFGRGQLKKVVSPAQKKQAVEHVIGQGLCSVRRACHYLGLHRSTYRYRPRQPLPQQIQLYQRIVALSWHYPRYGYRRIRALLAQEGWLVSRKQVQRIRRKEGLKVRPKPQRLRRQGVSTGLPTQATHRNHVWTWDFIFDRTDKGSTLKMLTMLDEYTRQCLAIRVERQIRSDQVLATLWQAMMQYGIPQHIRSDNGTEFIAGKIQRWLRENQIKTLYIEPGSPWQNGYIESFHSRFRDECLNREWLLNLREARVVIEDWRLHYNTERPHSRLGYLSPEDYIKHQIVSP</sequence>
<evidence type="ECO:0000259" key="1">
    <source>
        <dbReference type="PROSITE" id="PS50994"/>
    </source>
</evidence>
<dbReference type="NCBIfam" id="NF033516">
    <property type="entry name" value="transpos_IS3"/>
    <property type="match status" value="1"/>
</dbReference>
<dbReference type="EMBL" id="UINC01109175">
    <property type="protein sequence ID" value="SVC75813.1"/>
    <property type="molecule type" value="Genomic_DNA"/>
</dbReference>
<protein>
    <recommendedName>
        <fullName evidence="1">Integrase catalytic domain-containing protein</fullName>
    </recommendedName>
</protein>
<dbReference type="InterPro" id="IPR012337">
    <property type="entry name" value="RNaseH-like_sf"/>
</dbReference>
<dbReference type="Pfam" id="PF13276">
    <property type="entry name" value="HTH_21"/>
    <property type="match status" value="1"/>
</dbReference>
<dbReference type="InterPro" id="IPR001584">
    <property type="entry name" value="Integrase_cat-core"/>
</dbReference>
<dbReference type="GO" id="GO:0015074">
    <property type="term" value="P:DNA integration"/>
    <property type="evidence" value="ECO:0007669"/>
    <property type="project" value="InterPro"/>
</dbReference>